<feature type="compositionally biased region" description="Polar residues" evidence="1">
    <location>
        <begin position="13"/>
        <end position="23"/>
    </location>
</feature>
<name>A0AAV4VSC2_CAEEX</name>
<dbReference type="Proteomes" id="UP001054945">
    <property type="component" value="Unassembled WGS sequence"/>
</dbReference>
<protein>
    <submittedName>
        <fullName evidence="2">Uncharacterized protein</fullName>
    </submittedName>
</protein>
<sequence>MADLMLLKASYSLSTPKQSSEAQNRLHIRSRGWTRAPYSPGSVTITKNESITSSDDKLPNSNSWRIARFRAR</sequence>
<keyword evidence="3" id="KW-1185">Reference proteome</keyword>
<evidence type="ECO:0000313" key="3">
    <source>
        <dbReference type="Proteomes" id="UP001054945"/>
    </source>
</evidence>
<evidence type="ECO:0000313" key="2">
    <source>
        <dbReference type="EMBL" id="GIY73136.1"/>
    </source>
</evidence>
<accession>A0AAV4VSC2</accession>
<dbReference type="EMBL" id="BPLR01015038">
    <property type="protein sequence ID" value="GIY73136.1"/>
    <property type="molecule type" value="Genomic_DNA"/>
</dbReference>
<feature type="region of interest" description="Disordered" evidence="1">
    <location>
        <begin position="13"/>
        <end position="61"/>
    </location>
</feature>
<gene>
    <name evidence="2" type="ORF">CEXT_187211</name>
</gene>
<feature type="compositionally biased region" description="Polar residues" evidence="1">
    <location>
        <begin position="41"/>
        <end position="61"/>
    </location>
</feature>
<dbReference type="AlphaFoldDB" id="A0AAV4VSC2"/>
<comment type="caution">
    <text evidence="2">The sequence shown here is derived from an EMBL/GenBank/DDBJ whole genome shotgun (WGS) entry which is preliminary data.</text>
</comment>
<reference evidence="2 3" key="1">
    <citation type="submission" date="2021-06" db="EMBL/GenBank/DDBJ databases">
        <title>Caerostris extrusa draft genome.</title>
        <authorList>
            <person name="Kono N."/>
            <person name="Arakawa K."/>
        </authorList>
    </citation>
    <scope>NUCLEOTIDE SEQUENCE [LARGE SCALE GENOMIC DNA]</scope>
</reference>
<organism evidence="2 3">
    <name type="scientific">Caerostris extrusa</name>
    <name type="common">Bark spider</name>
    <name type="synonym">Caerostris bankana</name>
    <dbReference type="NCBI Taxonomy" id="172846"/>
    <lineage>
        <taxon>Eukaryota</taxon>
        <taxon>Metazoa</taxon>
        <taxon>Ecdysozoa</taxon>
        <taxon>Arthropoda</taxon>
        <taxon>Chelicerata</taxon>
        <taxon>Arachnida</taxon>
        <taxon>Araneae</taxon>
        <taxon>Araneomorphae</taxon>
        <taxon>Entelegynae</taxon>
        <taxon>Araneoidea</taxon>
        <taxon>Araneidae</taxon>
        <taxon>Caerostris</taxon>
    </lineage>
</organism>
<evidence type="ECO:0000256" key="1">
    <source>
        <dbReference type="SAM" id="MobiDB-lite"/>
    </source>
</evidence>
<proteinExistence type="predicted"/>